<sequence length="71" mass="8393">NQVLKKENISIKKELETFKNPGISFLKLMLNNKSWKKIKKVEELANKKAENMKIKKETATLKWTNYELKKA</sequence>
<proteinExistence type="predicted"/>
<dbReference type="Proteomes" id="UP000789759">
    <property type="component" value="Unassembled WGS sequence"/>
</dbReference>
<gene>
    <name evidence="1" type="ORF">CPELLU_LOCUS17519</name>
</gene>
<feature type="non-terminal residue" evidence="1">
    <location>
        <position position="71"/>
    </location>
</feature>
<evidence type="ECO:0000313" key="2">
    <source>
        <dbReference type="Proteomes" id="UP000789759"/>
    </source>
</evidence>
<dbReference type="EMBL" id="CAJVQA010030052">
    <property type="protein sequence ID" value="CAG8798416.1"/>
    <property type="molecule type" value="Genomic_DNA"/>
</dbReference>
<dbReference type="AlphaFoldDB" id="A0A9N9P7V9"/>
<organism evidence="1 2">
    <name type="scientific">Cetraspora pellucida</name>
    <dbReference type="NCBI Taxonomy" id="1433469"/>
    <lineage>
        <taxon>Eukaryota</taxon>
        <taxon>Fungi</taxon>
        <taxon>Fungi incertae sedis</taxon>
        <taxon>Mucoromycota</taxon>
        <taxon>Glomeromycotina</taxon>
        <taxon>Glomeromycetes</taxon>
        <taxon>Diversisporales</taxon>
        <taxon>Gigasporaceae</taxon>
        <taxon>Cetraspora</taxon>
    </lineage>
</organism>
<keyword evidence="2" id="KW-1185">Reference proteome</keyword>
<accession>A0A9N9P7V9</accession>
<evidence type="ECO:0000313" key="1">
    <source>
        <dbReference type="EMBL" id="CAG8798416.1"/>
    </source>
</evidence>
<reference evidence="1" key="1">
    <citation type="submission" date="2021-06" db="EMBL/GenBank/DDBJ databases">
        <authorList>
            <person name="Kallberg Y."/>
            <person name="Tangrot J."/>
            <person name="Rosling A."/>
        </authorList>
    </citation>
    <scope>NUCLEOTIDE SEQUENCE</scope>
    <source>
        <strain evidence="1">FL966</strain>
    </source>
</reference>
<name>A0A9N9P7V9_9GLOM</name>
<protein>
    <submittedName>
        <fullName evidence="1">609_t:CDS:1</fullName>
    </submittedName>
</protein>
<comment type="caution">
    <text evidence="1">The sequence shown here is derived from an EMBL/GenBank/DDBJ whole genome shotgun (WGS) entry which is preliminary data.</text>
</comment>